<dbReference type="AlphaFoldDB" id="A0AAD7FLG4"/>
<dbReference type="Pfam" id="PF12770">
    <property type="entry name" value="CHAT"/>
    <property type="match status" value="1"/>
</dbReference>
<keyword evidence="3" id="KW-1185">Reference proteome</keyword>
<feature type="domain" description="CHAT" evidence="1">
    <location>
        <begin position="725"/>
        <end position="983"/>
    </location>
</feature>
<dbReference type="Gene3D" id="1.25.40.10">
    <property type="entry name" value="Tetratricopeptide repeat domain"/>
    <property type="match status" value="2"/>
</dbReference>
<protein>
    <submittedName>
        <fullName evidence="2">CHAT domain-containing protein</fullName>
    </submittedName>
</protein>
<accession>A0AAD7FLG4</accession>
<evidence type="ECO:0000313" key="3">
    <source>
        <dbReference type="Proteomes" id="UP001221142"/>
    </source>
</evidence>
<dbReference type="InterPro" id="IPR011990">
    <property type="entry name" value="TPR-like_helical_dom_sf"/>
</dbReference>
<comment type="caution">
    <text evidence="2">The sequence shown here is derived from an EMBL/GenBank/DDBJ whole genome shotgun (WGS) entry which is preliminary data.</text>
</comment>
<dbReference type="InterPro" id="IPR024983">
    <property type="entry name" value="CHAT_dom"/>
</dbReference>
<evidence type="ECO:0000259" key="1">
    <source>
        <dbReference type="Pfam" id="PF12770"/>
    </source>
</evidence>
<dbReference type="EMBL" id="JARKIF010000012">
    <property type="protein sequence ID" value="KAJ7625754.1"/>
    <property type="molecule type" value="Genomic_DNA"/>
</dbReference>
<organism evidence="2 3">
    <name type="scientific">Roridomyces roridus</name>
    <dbReference type="NCBI Taxonomy" id="1738132"/>
    <lineage>
        <taxon>Eukaryota</taxon>
        <taxon>Fungi</taxon>
        <taxon>Dikarya</taxon>
        <taxon>Basidiomycota</taxon>
        <taxon>Agaricomycotina</taxon>
        <taxon>Agaricomycetes</taxon>
        <taxon>Agaricomycetidae</taxon>
        <taxon>Agaricales</taxon>
        <taxon>Marasmiineae</taxon>
        <taxon>Mycenaceae</taxon>
        <taxon>Roridomyces</taxon>
    </lineage>
</organism>
<proteinExistence type="predicted"/>
<dbReference type="Proteomes" id="UP001221142">
    <property type="component" value="Unassembled WGS sequence"/>
</dbReference>
<dbReference type="SUPFAM" id="SSF48452">
    <property type="entry name" value="TPR-like"/>
    <property type="match status" value="2"/>
</dbReference>
<sequence>MSKPSDKKRYDTSGRDFNATLDYPDYTVAGGTQAIAQLEELIEKNDPARPPLPGTYKALADQYMFRFYAEHNPQDLDAAVKANQESVTMVPPEDPLHAIFLQNVAVTLQERLAIKETAEDYNAAIQSLQEAIRLTPEWNSTRASFLKDLADIFWTRYQSWQDLKDLAATLQNFKEAADISAFDSQLKEMRAECLDGLGKAWRARFTRLRDLKDLDTAQQKLKESVALTPDSDPTKPARLQTLAEILGDRYKWQKKPKDIHAAIENHRKAIKLTPEDDPGRAITLEAAVQTYLERYEALGDQKDLDIALELYHESMELIPPDDSNIGLFHGQLAELLLARYKKSGNLNDLEVSLQMYQEIVDSMDETHRDKLMLMSALSHCFESRFDKTGDLRDLESSIQICQEVVDKMLPQNTSAADYLNALASALAERYERTKNPADLDAVNMYYAASLKGTIKPEAAWTQATYWASFLNKFQPSNLPTAYEAAFNLLPDIMWIGNSISVRHEAIRRIDIGKVTSTATKSCIDSLLFTSAIQILEQGLATVFQQILQLKPDVTGVDPLKAERLKQISVELYSSSAKGLELVIERDELLEDIRKEHTYFLRPKPYEILRQAAQGGPVIILNSHEKGCDALIILNPTSEPLHIPLPNLTSDLLKSQRGVLKILLQKCNIGIRGGGSTSSKIFDVLKSHGASLKDHLKPKFSARGTRLDAHQEGPMIVSTQQAFADMLNWLWTEIVRPVYQVLETHGIQGGRLWWLPTGEFSGLPLHASPPTAQFIHSYTATLGSLLEAHAKKSAATGSQPKTFGIVGVTQTGPLKKQYLQGVREEVEKIISVVGESNVNKLEGKDATVNAVMTQLQQCPWIHLACHGTQDPVDPTKSRLLLYRGNLELNTILEKPLPNAQFVFLAACQSAMGDAELVNESFHLGGGFIAAGFRSAVGTLWSMNDEDGPLVAELVYSHLVRDGKEPEVYDTAEALQLAVAELKARKDVPYERWIPFIHLGI</sequence>
<name>A0AAD7FLG4_9AGAR</name>
<evidence type="ECO:0000313" key="2">
    <source>
        <dbReference type="EMBL" id="KAJ7625754.1"/>
    </source>
</evidence>
<gene>
    <name evidence="2" type="ORF">FB45DRAFT_71653</name>
</gene>
<reference evidence="2" key="1">
    <citation type="submission" date="2023-03" db="EMBL/GenBank/DDBJ databases">
        <title>Massive genome expansion in bonnet fungi (Mycena s.s.) driven by repeated elements and novel gene families across ecological guilds.</title>
        <authorList>
            <consortium name="Lawrence Berkeley National Laboratory"/>
            <person name="Harder C.B."/>
            <person name="Miyauchi S."/>
            <person name="Viragh M."/>
            <person name="Kuo A."/>
            <person name="Thoen E."/>
            <person name="Andreopoulos B."/>
            <person name="Lu D."/>
            <person name="Skrede I."/>
            <person name="Drula E."/>
            <person name="Henrissat B."/>
            <person name="Morin E."/>
            <person name="Kohler A."/>
            <person name="Barry K."/>
            <person name="LaButti K."/>
            <person name="Morin E."/>
            <person name="Salamov A."/>
            <person name="Lipzen A."/>
            <person name="Mereny Z."/>
            <person name="Hegedus B."/>
            <person name="Baldrian P."/>
            <person name="Stursova M."/>
            <person name="Weitz H."/>
            <person name="Taylor A."/>
            <person name="Grigoriev I.V."/>
            <person name="Nagy L.G."/>
            <person name="Martin F."/>
            <person name="Kauserud H."/>
        </authorList>
    </citation>
    <scope>NUCLEOTIDE SEQUENCE</scope>
    <source>
        <strain evidence="2">9284</strain>
    </source>
</reference>